<dbReference type="InParanoid" id="A0A401GKL9"/>
<organism evidence="1 2">
    <name type="scientific">Sparassis crispa</name>
    <dbReference type="NCBI Taxonomy" id="139825"/>
    <lineage>
        <taxon>Eukaryota</taxon>
        <taxon>Fungi</taxon>
        <taxon>Dikarya</taxon>
        <taxon>Basidiomycota</taxon>
        <taxon>Agaricomycotina</taxon>
        <taxon>Agaricomycetes</taxon>
        <taxon>Polyporales</taxon>
        <taxon>Sparassidaceae</taxon>
        <taxon>Sparassis</taxon>
    </lineage>
</organism>
<dbReference type="RefSeq" id="XP_027613628.1">
    <property type="nucleotide sequence ID" value="XM_027757827.1"/>
</dbReference>
<sequence>MLGTRDFETSGPGQSLGFALSNFAVHHDPEQPSFAISVSAGIAMASTTGTAIRCTCSRTAPDGKETLVDPLAWARSAILGCKAAGR</sequence>
<dbReference type="AlphaFoldDB" id="A0A401GKL9"/>
<keyword evidence="2" id="KW-1185">Reference proteome</keyword>
<dbReference type="GeneID" id="38779632"/>
<evidence type="ECO:0000313" key="1">
    <source>
        <dbReference type="EMBL" id="GBE82715.1"/>
    </source>
</evidence>
<evidence type="ECO:0000313" key="2">
    <source>
        <dbReference type="Proteomes" id="UP000287166"/>
    </source>
</evidence>
<proteinExistence type="predicted"/>
<gene>
    <name evidence="1" type="ORF">SCP_0411000</name>
</gene>
<comment type="caution">
    <text evidence="1">The sequence shown here is derived from an EMBL/GenBank/DDBJ whole genome shotgun (WGS) entry which is preliminary data.</text>
</comment>
<reference evidence="1 2" key="1">
    <citation type="journal article" date="2018" name="Sci. Rep.">
        <title>Genome sequence of the cauliflower mushroom Sparassis crispa (Hanabiratake) and its association with beneficial usage.</title>
        <authorList>
            <person name="Kiyama R."/>
            <person name="Furutani Y."/>
            <person name="Kawaguchi K."/>
            <person name="Nakanishi T."/>
        </authorList>
    </citation>
    <scope>NUCLEOTIDE SEQUENCE [LARGE SCALE GENOMIC DNA]</scope>
</reference>
<accession>A0A401GKL9</accession>
<name>A0A401GKL9_9APHY</name>
<dbReference type="Proteomes" id="UP000287166">
    <property type="component" value="Unassembled WGS sequence"/>
</dbReference>
<protein>
    <submittedName>
        <fullName evidence="1">Uncharacterized protein</fullName>
    </submittedName>
</protein>
<dbReference type="EMBL" id="BFAD01000004">
    <property type="protein sequence ID" value="GBE82715.1"/>
    <property type="molecule type" value="Genomic_DNA"/>
</dbReference>